<reference evidence="1 2" key="1">
    <citation type="journal article" date="2016" name="Stand. Genomic Sci.">
        <title>Complete genome sequence of the Antarctic Halorubrum lacusprofundi type strain ACAM 34.</title>
        <authorList>
            <person name="Anderson I.J."/>
            <person name="DasSarma P."/>
            <person name="Lucas S."/>
            <person name="Copeland A."/>
            <person name="Lapidus A."/>
            <person name="Del Rio T.G."/>
            <person name="Tice H."/>
            <person name="Dalin E."/>
            <person name="Bruce D.C."/>
            <person name="Goodwin L."/>
            <person name="Pitluck S."/>
            <person name="Sims D."/>
            <person name="Brettin T.S."/>
            <person name="Detter J.C."/>
            <person name="Han C.S."/>
            <person name="Larimer F."/>
            <person name="Hauser L."/>
            <person name="Land M."/>
            <person name="Ivanova N."/>
            <person name="Richardson P."/>
            <person name="Cavicchioli R."/>
            <person name="DasSarma S."/>
            <person name="Woese C.R."/>
            <person name="Kyrpides N.C."/>
        </authorList>
    </citation>
    <scope>NUCLEOTIDE SEQUENCE [LARGE SCALE GENOMIC DNA]</scope>
    <source>
        <strain evidence="2">ATCC 49239 / DSM 5036 / JCM 8891 / ACAM 34</strain>
    </source>
</reference>
<accession>B9LVK5</accession>
<organism evidence="1 2">
    <name type="scientific">Halorubrum lacusprofundi (strain ATCC 49239 / DSM 5036 / JCM 8891 / ACAM 34)</name>
    <dbReference type="NCBI Taxonomy" id="416348"/>
    <lineage>
        <taxon>Archaea</taxon>
        <taxon>Methanobacteriati</taxon>
        <taxon>Methanobacteriota</taxon>
        <taxon>Stenosarchaea group</taxon>
        <taxon>Halobacteria</taxon>
        <taxon>Halobacteriales</taxon>
        <taxon>Haloferacaceae</taxon>
        <taxon>Halorubrum</taxon>
    </lineage>
</organism>
<sequence length="57" mass="6325">MDNCGDCGGGVLDGYRCDNCGNYTCKNCFEHLPSKGLIVTKHKCPHCNEWVVLNQYA</sequence>
<proteinExistence type="predicted"/>
<dbReference type="KEGG" id="hla:Hlac_3182"/>
<protein>
    <submittedName>
        <fullName evidence="1">Uncharacterized protein</fullName>
    </submittedName>
</protein>
<keyword evidence="2" id="KW-1185">Reference proteome</keyword>
<evidence type="ECO:0000313" key="2">
    <source>
        <dbReference type="Proteomes" id="UP000000740"/>
    </source>
</evidence>
<dbReference type="AlphaFoldDB" id="B9LVK5"/>
<dbReference type="HOGENOM" id="CLU_2985779_0_0_2"/>
<name>B9LVK5_HALLT</name>
<dbReference type="Proteomes" id="UP000000740">
    <property type="component" value="Chromosome 2"/>
</dbReference>
<dbReference type="EMBL" id="CP001366">
    <property type="protein sequence ID" value="ACM58718.1"/>
    <property type="molecule type" value="Genomic_DNA"/>
</dbReference>
<evidence type="ECO:0000313" key="1">
    <source>
        <dbReference type="EMBL" id="ACM58718.1"/>
    </source>
</evidence>
<gene>
    <name evidence="1" type="ordered locus">Hlac_3182</name>
</gene>
<dbReference type="eggNOG" id="arCOG04447">
    <property type="taxonomic scope" value="Archaea"/>
</dbReference>